<dbReference type="PROSITE" id="PS50297">
    <property type="entry name" value="ANK_REP_REGION"/>
    <property type="match status" value="1"/>
</dbReference>
<name>A0AAN7GXL4_9PEZI</name>
<feature type="domain" description="F-box" evidence="2">
    <location>
        <begin position="12"/>
        <end position="58"/>
    </location>
</feature>
<gene>
    <name evidence="3" type="ORF">QBC38DRAFT_514787</name>
</gene>
<dbReference type="InterPro" id="IPR036770">
    <property type="entry name" value="Ankyrin_rpt-contain_sf"/>
</dbReference>
<evidence type="ECO:0000313" key="4">
    <source>
        <dbReference type="Proteomes" id="UP001301958"/>
    </source>
</evidence>
<dbReference type="AlphaFoldDB" id="A0AAN7GXL4"/>
<reference evidence="3" key="2">
    <citation type="submission" date="2023-05" db="EMBL/GenBank/DDBJ databases">
        <authorList>
            <consortium name="Lawrence Berkeley National Laboratory"/>
            <person name="Steindorff A."/>
            <person name="Hensen N."/>
            <person name="Bonometti L."/>
            <person name="Westerberg I."/>
            <person name="Brannstrom I.O."/>
            <person name="Guillou S."/>
            <person name="Cros-Aarteil S."/>
            <person name="Calhoun S."/>
            <person name="Haridas S."/>
            <person name="Kuo A."/>
            <person name="Mondo S."/>
            <person name="Pangilinan J."/>
            <person name="Riley R."/>
            <person name="Labutti K."/>
            <person name="Andreopoulos B."/>
            <person name="Lipzen A."/>
            <person name="Chen C."/>
            <person name="Yanf M."/>
            <person name="Daum C."/>
            <person name="Ng V."/>
            <person name="Clum A."/>
            <person name="Ohm R."/>
            <person name="Martin F."/>
            <person name="Silar P."/>
            <person name="Natvig D."/>
            <person name="Lalanne C."/>
            <person name="Gautier V."/>
            <person name="Ament-Velasquez S.L."/>
            <person name="Kruys A."/>
            <person name="Hutchinson M.I."/>
            <person name="Powell A.J."/>
            <person name="Barry K."/>
            <person name="Miller A.N."/>
            <person name="Grigoriev I.V."/>
            <person name="Debuchy R."/>
            <person name="Gladieux P."/>
            <person name="Thoren M.H."/>
            <person name="Johannesson H."/>
        </authorList>
    </citation>
    <scope>NUCLEOTIDE SEQUENCE</scope>
    <source>
        <strain evidence="3">CBS 990.96</strain>
    </source>
</reference>
<organism evidence="3 4">
    <name type="scientific">Podospora fimiseda</name>
    <dbReference type="NCBI Taxonomy" id="252190"/>
    <lineage>
        <taxon>Eukaryota</taxon>
        <taxon>Fungi</taxon>
        <taxon>Dikarya</taxon>
        <taxon>Ascomycota</taxon>
        <taxon>Pezizomycotina</taxon>
        <taxon>Sordariomycetes</taxon>
        <taxon>Sordariomycetidae</taxon>
        <taxon>Sordariales</taxon>
        <taxon>Podosporaceae</taxon>
        <taxon>Podospora</taxon>
    </lineage>
</organism>
<dbReference type="PROSITE" id="PS50088">
    <property type="entry name" value="ANK_REPEAT"/>
    <property type="match status" value="1"/>
</dbReference>
<sequence>MDDSMPLFEPIEPSLSTIPTELLFMIADYLDITNLSTLALASKRHKAVYVRELRRRDALRGKGLIYGATTGQIRTMELALDYGTDINILSTILPVYNRFDNKPKLPGQGTALHAAVIHGQIEAIDWLMNKGASSTIPSNGPICSCIPIHKPEGHQCSRTNGSNPNIDEHGNHKWYPIHLALCRRQPAAFEKLIKQGVELVQFAPCQCGRVSASILHRAVMLGQVESMKFLLENRDTEHMVNEVVESVTPIDQLCTSRHSSVTEVRLGIKTLLEHGSQCVNLSTMEKLVTYGALDGAPCSHFHKAADILELGAYHPELLTTEALTDMLTKVLDHLEFDQVQCHSDHDSTEYETEKGRDYRHHRYRLVKQLLQKGAKLPESSLIHICKKTATWDIADLIPLFMEFDSSIDINEQDSEGMTALHHLVTRTKLHWTAGTKYGFDFEYNPENYPEPDGPIMNSRPATLQYFKEAIEALMARGARLDTKTGNHEGLGRTPGRTPIDQVNATWTNIKRQLKDHRAFKPSPWTRGTLWRLVAIQAMLGGISPSNKSNILPPVVLSEKINLVSCLRRELGLGVNDLPLMIDGKVIKFRVPERIAEDSYTLIWSDEDENWFWRGFLQGGGREKRQWWTWRNDSKERRYYCECGQSRDCGLRRGYFPLRDRDELPVEEQGDRDVGGGDW</sequence>
<comment type="caution">
    <text evidence="3">The sequence shown here is derived from an EMBL/GenBank/DDBJ whole genome shotgun (WGS) entry which is preliminary data.</text>
</comment>
<accession>A0AAN7GXL4</accession>
<keyword evidence="1" id="KW-0040">ANK repeat</keyword>
<dbReference type="Proteomes" id="UP001301958">
    <property type="component" value="Unassembled WGS sequence"/>
</dbReference>
<dbReference type="PANTHER" id="PTHR24118">
    <property type="entry name" value="POTE ANKYRIN DOMAIN"/>
    <property type="match status" value="1"/>
</dbReference>
<dbReference type="SMART" id="SM00248">
    <property type="entry name" value="ANK"/>
    <property type="match status" value="4"/>
</dbReference>
<feature type="repeat" description="ANK" evidence="1">
    <location>
        <begin position="107"/>
        <end position="139"/>
    </location>
</feature>
<evidence type="ECO:0000259" key="2">
    <source>
        <dbReference type="PROSITE" id="PS50181"/>
    </source>
</evidence>
<dbReference type="PROSITE" id="PS50181">
    <property type="entry name" value="FBOX"/>
    <property type="match status" value="1"/>
</dbReference>
<dbReference type="InterPro" id="IPR002110">
    <property type="entry name" value="Ankyrin_rpt"/>
</dbReference>
<dbReference type="PANTHER" id="PTHR24118:SF99">
    <property type="entry name" value="POTE ANKYRIN DOMAIN FAMILY MEMBER 3C-RELATED"/>
    <property type="match status" value="1"/>
</dbReference>
<dbReference type="EMBL" id="MU865390">
    <property type="protein sequence ID" value="KAK4224525.1"/>
    <property type="molecule type" value="Genomic_DNA"/>
</dbReference>
<dbReference type="Gene3D" id="1.25.40.20">
    <property type="entry name" value="Ankyrin repeat-containing domain"/>
    <property type="match status" value="3"/>
</dbReference>
<evidence type="ECO:0000313" key="3">
    <source>
        <dbReference type="EMBL" id="KAK4224525.1"/>
    </source>
</evidence>
<protein>
    <submittedName>
        <fullName evidence="3">Ankyrin repeat-containing domain protein</fullName>
    </submittedName>
</protein>
<proteinExistence type="predicted"/>
<dbReference type="SUPFAM" id="SSF48403">
    <property type="entry name" value="Ankyrin repeat"/>
    <property type="match status" value="1"/>
</dbReference>
<dbReference type="Pfam" id="PF00023">
    <property type="entry name" value="Ank"/>
    <property type="match status" value="1"/>
</dbReference>
<dbReference type="InterPro" id="IPR001810">
    <property type="entry name" value="F-box_dom"/>
</dbReference>
<evidence type="ECO:0000256" key="1">
    <source>
        <dbReference type="PROSITE-ProRule" id="PRU00023"/>
    </source>
</evidence>
<reference evidence="3" key="1">
    <citation type="journal article" date="2023" name="Mol. Phylogenet. Evol.">
        <title>Genome-scale phylogeny and comparative genomics of the fungal order Sordariales.</title>
        <authorList>
            <person name="Hensen N."/>
            <person name="Bonometti L."/>
            <person name="Westerberg I."/>
            <person name="Brannstrom I.O."/>
            <person name="Guillou S."/>
            <person name="Cros-Aarteil S."/>
            <person name="Calhoun S."/>
            <person name="Haridas S."/>
            <person name="Kuo A."/>
            <person name="Mondo S."/>
            <person name="Pangilinan J."/>
            <person name="Riley R."/>
            <person name="LaButti K."/>
            <person name="Andreopoulos B."/>
            <person name="Lipzen A."/>
            <person name="Chen C."/>
            <person name="Yan M."/>
            <person name="Daum C."/>
            <person name="Ng V."/>
            <person name="Clum A."/>
            <person name="Steindorff A."/>
            <person name="Ohm R.A."/>
            <person name="Martin F."/>
            <person name="Silar P."/>
            <person name="Natvig D.O."/>
            <person name="Lalanne C."/>
            <person name="Gautier V."/>
            <person name="Ament-Velasquez S.L."/>
            <person name="Kruys A."/>
            <person name="Hutchinson M.I."/>
            <person name="Powell A.J."/>
            <person name="Barry K."/>
            <person name="Miller A.N."/>
            <person name="Grigoriev I.V."/>
            <person name="Debuchy R."/>
            <person name="Gladieux P."/>
            <person name="Hiltunen Thoren M."/>
            <person name="Johannesson H."/>
        </authorList>
    </citation>
    <scope>NUCLEOTIDE SEQUENCE</scope>
    <source>
        <strain evidence="3">CBS 990.96</strain>
    </source>
</reference>
<keyword evidence="4" id="KW-1185">Reference proteome</keyword>